<feature type="transmembrane region" description="Helical" evidence="1">
    <location>
        <begin position="76"/>
        <end position="102"/>
    </location>
</feature>
<keyword evidence="1" id="KW-0472">Membrane</keyword>
<dbReference type="Proteomes" id="UP001161391">
    <property type="component" value="Unassembled WGS sequence"/>
</dbReference>
<accession>A0ABQ5V9I1</accession>
<feature type="transmembrane region" description="Helical" evidence="1">
    <location>
        <begin position="6"/>
        <end position="25"/>
    </location>
</feature>
<feature type="transmembrane region" description="Helical" evidence="1">
    <location>
        <begin position="37"/>
        <end position="56"/>
    </location>
</feature>
<evidence type="ECO:0000313" key="3">
    <source>
        <dbReference type="Proteomes" id="UP001161391"/>
    </source>
</evidence>
<sequence length="107" mass="11671">MSFTPLLPSLIMLAITVVIVTLCYLPTRLKTPSPLVNFYWVGTWFFIGLIAAVAGGEQVAILAGYESPELAMRLKTSATLCFVIFVMFGWFRLSGAALVAGVRRILA</sequence>
<dbReference type="EMBL" id="BSNK01000001">
    <property type="protein sequence ID" value="GLQ23241.1"/>
    <property type="molecule type" value="Genomic_DNA"/>
</dbReference>
<name>A0ABQ5V9I1_9PROT</name>
<comment type="caution">
    <text evidence="2">The sequence shown here is derived from an EMBL/GenBank/DDBJ whole genome shotgun (WGS) entry which is preliminary data.</text>
</comment>
<proteinExistence type="predicted"/>
<protein>
    <submittedName>
        <fullName evidence="2">Uncharacterized protein</fullName>
    </submittedName>
</protein>
<organism evidence="2 3">
    <name type="scientific">Algimonas ampicilliniresistens</name>
    <dbReference type="NCBI Taxonomy" id="1298735"/>
    <lineage>
        <taxon>Bacteria</taxon>
        <taxon>Pseudomonadati</taxon>
        <taxon>Pseudomonadota</taxon>
        <taxon>Alphaproteobacteria</taxon>
        <taxon>Maricaulales</taxon>
        <taxon>Robiginitomaculaceae</taxon>
        <taxon>Algimonas</taxon>
    </lineage>
</organism>
<reference evidence="2" key="1">
    <citation type="journal article" date="2014" name="Int. J. Syst. Evol. Microbiol.">
        <title>Complete genome of a new Firmicutes species belonging to the dominant human colonic microbiota ('Ruminococcus bicirculans') reveals two chromosomes and a selective capacity to utilize plant glucans.</title>
        <authorList>
            <consortium name="NISC Comparative Sequencing Program"/>
            <person name="Wegmann U."/>
            <person name="Louis P."/>
            <person name="Goesmann A."/>
            <person name="Henrissat B."/>
            <person name="Duncan S.H."/>
            <person name="Flint H.J."/>
        </authorList>
    </citation>
    <scope>NUCLEOTIDE SEQUENCE</scope>
    <source>
        <strain evidence="2">NBRC 108219</strain>
    </source>
</reference>
<dbReference type="RefSeq" id="WP_284388458.1">
    <property type="nucleotide sequence ID" value="NZ_BSNK01000001.1"/>
</dbReference>
<reference evidence="2" key="2">
    <citation type="submission" date="2023-01" db="EMBL/GenBank/DDBJ databases">
        <title>Draft genome sequence of Algimonas ampicilliniresistens strain NBRC 108219.</title>
        <authorList>
            <person name="Sun Q."/>
            <person name="Mori K."/>
        </authorList>
    </citation>
    <scope>NUCLEOTIDE SEQUENCE</scope>
    <source>
        <strain evidence="2">NBRC 108219</strain>
    </source>
</reference>
<evidence type="ECO:0000313" key="2">
    <source>
        <dbReference type="EMBL" id="GLQ23241.1"/>
    </source>
</evidence>
<keyword evidence="1" id="KW-1133">Transmembrane helix</keyword>
<keyword evidence="1" id="KW-0812">Transmembrane</keyword>
<gene>
    <name evidence="2" type="ORF">GCM10007853_11150</name>
</gene>
<keyword evidence="3" id="KW-1185">Reference proteome</keyword>
<evidence type="ECO:0000256" key="1">
    <source>
        <dbReference type="SAM" id="Phobius"/>
    </source>
</evidence>